<evidence type="ECO:0000313" key="2">
    <source>
        <dbReference type="EMBL" id="QHT97931.1"/>
    </source>
</evidence>
<feature type="compositionally biased region" description="Pro residues" evidence="1">
    <location>
        <begin position="254"/>
        <end position="265"/>
    </location>
</feature>
<dbReference type="AlphaFoldDB" id="A0A6C0IXA1"/>
<reference evidence="2" key="1">
    <citation type="journal article" date="2020" name="Nature">
        <title>Giant virus diversity and host interactions through global metagenomics.</title>
        <authorList>
            <person name="Schulz F."/>
            <person name="Roux S."/>
            <person name="Paez-Espino D."/>
            <person name="Jungbluth S."/>
            <person name="Walsh D.A."/>
            <person name="Denef V.J."/>
            <person name="McMahon K.D."/>
            <person name="Konstantinidis K.T."/>
            <person name="Eloe-Fadrosh E.A."/>
            <person name="Kyrpides N.C."/>
            <person name="Woyke T."/>
        </authorList>
    </citation>
    <scope>NUCLEOTIDE SEQUENCE</scope>
    <source>
        <strain evidence="2">GVMAG-M-3300025572-1</strain>
    </source>
</reference>
<organism evidence="2">
    <name type="scientific">viral metagenome</name>
    <dbReference type="NCBI Taxonomy" id="1070528"/>
    <lineage>
        <taxon>unclassified sequences</taxon>
        <taxon>metagenomes</taxon>
        <taxon>organismal metagenomes</taxon>
    </lineage>
</organism>
<evidence type="ECO:0000256" key="1">
    <source>
        <dbReference type="SAM" id="MobiDB-lite"/>
    </source>
</evidence>
<protein>
    <submittedName>
        <fullName evidence="2">Uncharacterized protein</fullName>
    </submittedName>
</protein>
<feature type="region of interest" description="Disordered" evidence="1">
    <location>
        <begin position="249"/>
        <end position="278"/>
    </location>
</feature>
<name>A0A6C0IXA1_9ZZZZ</name>
<proteinExistence type="predicted"/>
<sequence length="278" mass="32066">MTSWDPNFVSAIRKYSRVLYEWTRDNLTHDFLEAAMGPEPEYQVSDWPLDTDDYELGLLQHRFVADTFERLGQFNESYLNEDHADETFAIYLARAAARLWAEKLRLSRLYSSTHFDHLVRSVIATPPGPGIGYLCLSLASTTPISDTILNEIDISRKFSPELPFTREESAELMKMMKKETRLRLALVLATAFGRCCNKFKIRLEERTFEQDFQRLIQHFILPPSPELSDLVLDDIRIIIDVLIHSRRENSEMSVPPPSPQKPAPQPTDDSFDDVVVND</sequence>
<dbReference type="EMBL" id="MN740284">
    <property type="protein sequence ID" value="QHT97931.1"/>
    <property type="molecule type" value="Genomic_DNA"/>
</dbReference>
<accession>A0A6C0IXA1</accession>